<name>A0ABD5WYW4_9EURY</name>
<accession>A0ABD5WYW4</accession>
<organism evidence="1 2">
    <name type="scientific">Halobaculum marinum</name>
    <dbReference type="NCBI Taxonomy" id="3031996"/>
    <lineage>
        <taxon>Archaea</taxon>
        <taxon>Methanobacteriati</taxon>
        <taxon>Methanobacteriota</taxon>
        <taxon>Stenosarchaea group</taxon>
        <taxon>Halobacteria</taxon>
        <taxon>Halobacteriales</taxon>
        <taxon>Haloferacaceae</taxon>
        <taxon>Halobaculum</taxon>
    </lineage>
</organism>
<dbReference type="EMBL" id="JBHTAG010000003">
    <property type="protein sequence ID" value="MFC7097521.1"/>
    <property type="molecule type" value="Genomic_DNA"/>
</dbReference>
<keyword evidence="2" id="KW-1185">Reference proteome</keyword>
<dbReference type="AlphaFoldDB" id="A0ABD5WYW4"/>
<gene>
    <name evidence="1" type="ORF">ACFQKD_09420</name>
</gene>
<reference evidence="1 2" key="1">
    <citation type="journal article" date="2019" name="Int. J. Syst. Evol. Microbiol.">
        <title>The Global Catalogue of Microorganisms (GCM) 10K type strain sequencing project: providing services to taxonomists for standard genome sequencing and annotation.</title>
        <authorList>
            <consortium name="The Broad Institute Genomics Platform"/>
            <consortium name="The Broad Institute Genome Sequencing Center for Infectious Disease"/>
            <person name="Wu L."/>
            <person name="Ma J."/>
        </authorList>
    </citation>
    <scope>NUCLEOTIDE SEQUENCE [LARGE SCALE GENOMIC DNA]</scope>
    <source>
        <strain evidence="1 2">DT55</strain>
    </source>
</reference>
<proteinExistence type="predicted"/>
<dbReference type="GeneID" id="79268565"/>
<evidence type="ECO:0000313" key="2">
    <source>
        <dbReference type="Proteomes" id="UP001596388"/>
    </source>
</evidence>
<dbReference type="RefSeq" id="WP_276237987.1">
    <property type="nucleotide sequence ID" value="NZ_CP119989.1"/>
</dbReference>
<evidence type="ECO:0008006" key="3">
    <source>
        <dbReference type="Google" id="ProtNLM"/>
    </source>
</evidence>
<protein>
    <recommendedName>
        <fullName evidence="3">Roadblock/LAMTOR2 domain-containing protein</fullName>
    </recommendedName>
</protein>
<comment type="caution">
    <text evidence="1">The sequence shown here is derived from an EMBL/GenBank/DDBJ whole genome shotgun (WGS) entry which is preliminary data.</text>
</comment>
<sequence length="149" mass="15849">MPGSEAVVSFDVDAAVNEIEAALDDDEHLHVAAVFTRDAYDLAYVDETTRSMYGDDGAMRSHFDRIHEYAGIDFSEIGLFVDDLFPVAEDVEYVATGMDYLTVVRLYVGAEGLLCSLSPDADVTAVVDAVDAALDADLGSTGNSIADGA</sequence>
<dbReference type="Proteomes" id="UP001596388">
    <property type="component" value="Unassembled WGS sequence"/>
</dbReference>
<evidence type="ECO:0000313" key="1">
    <source>
        <dbReference type="EMBL" id="MFC7097521.1"/>
    </source>
</evidence>